<dbReference type="AlphaFoldDB" id="A0A1Z2XU49"/>
<evidence type="ECO:0000313" key="2">
    <source>
        <dbReference type="EMBL" id="QQR31241.1"/>
    </source>
</evidence>
<reference evidence="3" key="2">
    <citation type="submission" date="2017-05" db="EMBL/GenBank/DDBJ databases">
        <title>Improved OligoMM genomes.</title>
        <authorList>
            <person name="Garzetti D."/>
        </authorList>
    </citation>
    <scope>NUCLEOTIDE SEQUENCE [LARGE SCALE GENOMIC DNA]</scope>
    <source>
        <strain evidence="3">KB18</strain>
    </source>
</reference>
<dbReference type="Proteomes" id="UP000196710">
    <property type="component" value="Chromosome"/>
</dbReference>
<sequence length="72" mass="8188">MLFNEPIHNWNEWGAIFQSTKAFTPLAEEIFRREGLTFSELNNLTPGTNAVFHTGDHVVKIFAPASLAWIRS</sequence>
<dbReference type="Proteomes" id="UP000596035">
    <property type="component" value="Chromosome"/>
</dbReference>
<reference evidence="2 4" key="3">
    <citation type="submission" date="2020-11" db="EMBL/GenBank/DDBJ databases">
        <title>Closed and high quality bacterial genomes of the OMM12 community.</title>
        <authorList>
            <person name="Marbouty M."/>
            <person name="Lamy-Besnier Q."/>
            <person name="Debarbieux L."/>
            <person name="Koszul R."/>
        </authorList>
    </citation>
    <scope>NUCLEOTIDE SEQUENCE [LARGE SCALE GENOMIC DNA]</scope>
    <source>
        <strain evidence="2 4">KB18</strain>
    </source>
</reference>
<evidence type="ECO:0000313" key="3">
    <source>
        <dbReference type="Proteomes" id="UP000196710"/>
    </source>
</evidence>
<accession>A0A1Z2XU49</accession>
<proteinExistence type="predicted"/>
<gene>
    <name evidence="1" type="ORF">ADH66_15730</name>
    <name evidence="2" type="ORF">I5Q82_06105</name>
</gene>
<dbReference type="EMBL" id="CP021422">
    <property type="protein sequence ID" value="ASB41976.1"/>
    <property type="molecule type" value="Genomic_DNA"/>
</dbReference>
<dbReference type="KEGG" id="amur:ADH66_15730"/>
<dbReference type="RefSeq" id="WP_066538885.1">
    <property type="nucleotide sequence ID" value="NZ_CAJTCQ010000001.1"/>
</dbReference>
<protein>
    <submittedName>
        <fullName evidence="2">Uncharacterized protein</fullName>
    </submittedName>
</protein>
<name>A0A1Z2XU49_9FIRM</name>
<organism evidence="2 4">
    <name type="scientific">Acutalibacter muris</name>
    <dbReference type="NCBI Taxonomy" id="1796620"/>
    <lineage>
        <taxon>Bacteria</taxon>
        <taxon>Bacillati</taxon>
        <taxon>Bacillota</taxon>
        <taxon>Clostridia</taxon>
        <taxon>Eubacteriales</taxon>
        <taxon>Acutalibacteraceae</taxon>
        <taxon>Acutalibacter</taxon>
    </lineage>
</organism>
<dbReference type="EMBL" id="CP065321">
    <property type="protein sequence ID" value="QQR31241.1"/>
    <property type="molecule type" value="Genomic_DNA"/>
</dbReference>
<evidence type="ECO:0000313" key="1">
    <source>
        <dbReference type="EMBL" id="ASB41976.1"/>
    </source>
</evidence>
<keyword evidence="3" id="KW-1185">Reference proteome</keyword>
<evidence type="ECO:0000313" key="4">
    <source>
        <dbReference type="Proteomes" id="UP000596035"/>
    </source>
</evidence>
<reference evidence="1" key="1">
    <citation type="journal article" date="2017" name="Genome Announc.">
        <title>High-Quality Whole-Genome Sequences of the Oligo-Mouse-Microbiota Bacterial Community.</title>
        <authorList>
            <person name="Garzetti D."/>
            <person name="Brugiroux S."/>
            <person name="Bunk B."/>
            <person name="Pukall R."/>
            <person name="McCoy K.D."/>
            <person name="Macpherson A.J."/>
            <person name="Stecher B."/>
        </authorList>
    </citation>
    <scope>NUCLEOTIDE SEQUENCE</scope>
    <source>
        <strain evidence="1">KB18</strain>
    </source>
</reference>